<keyword evidence="1" id="KW-0472">Membrane</keyword>
<feature type="transmembrane region" description="Helical" evidence="1">
    <location>
        <begin position="92"/>
        <end position="109"/>
    </location>
</feature>
<proteinExistence type="predicted"/>
<reference evidence="3" key="1">
    <citation type="submission" date="2019-11" db="EMBL/GenBank/DDBJ databases">
        <authorList>
            <person name="Feng L."/>
        </authorList>
    </citation>
    <scope>NUCLEOTIDE SEQUENCE</scope>
    <source>
        <strain evidence="3">CTertiumLFYP3</strain>
    </source>
</reference>
<protein>
    <submittedName>
        <fullName evidence="3">PAP2 superfamily protein</fullName>
    </submittedName>
</protein>
<feature type="domain" description="Inositolphosphotransferase Aur1/Ipt1" evidence="2">
    <location>
        <begin position="62"/>
        <end position="196"/>
    </location>
</feature>
<dbReference type="RefSeq" id="WP_156627107.1">
    <property type="nucleotide sequence ID" value="NZ_CACRTO010000037.1"/>
</dbReference>
<evidence type="ECO:0000259" key="2">
    <source>
        <dbReference type="Pfam" id="PF14378"/>
    </source>
</evidence>
<dbReference type="GO" id="GO:0016020">
    <property type="term" value="C:membrane"/>
    <property type="evidence" value="ECO:0007669"/>
    <property type="project" value="UniProtKB-SubCell"/>
</dbReference>
<gene>
    <name evidence="3" type="ORF">CTLFYP3_02651</name>
</gene>
<dbReference type="AlphaFoldDB" id="A0A6N3FFF1"/>
<organism evidence="3">
    <name type="scientific">Clostridium tertium</name>
    <dbReference type="NCBI Taxonomy" id="1559"/>
    <lineage>
        <taxon>Bacteria</taxon>
        <taxon>Bacillati</taxon>
        <taxon>Bacillota</taxon>
        <taxon>Clostridia</taxon>
        <taxon>Eubacteriales</taxon>
        <taxon>Clostridiaceae</taxon>
        <taxon>Clostridium</taxon>
    </lineage>
</organism>
<evidence type="ECO:0000256" key="1">
    <source>
        <dbReference type="SAM" id="Phobius"/>
    </source>
</evidence>
<feature type="transmembrane region" description="Helical" evidence="1">
    <location>
        <begin position="20"/>
        <end position="38"/>
    </location>
</feature>
<feature type="transmembrane region" description="Helical" evidence="1">
    <location>
        <begin position="164"/>
        <end position="181"/>
    </location>
</feature>
<dbReference type="Pfam" id="PF14378">
    <property type="entry name" value="PAP2_3"/>
    <property type="match status" value="1"/>
</dbReference>
<keyword evidence="1" id="KW-1133">Transmembrane helix</keyword>
<sequence>MSNIIKSFILKYNLQNVKWLDLTWLLVMPIININYLLAGSIAENGTSLALKLDNEIPFLSIFIFPYIYWYFFILIGLVFILSRNRERYAKTLLAIYIGMCICYLFYYFYPVEIARPVIANNTIPNKLVNIIYENDRPFNCFPSIHVLNTYIIMRFTKLKDNKSWFLYTNIIGVLIILSTLFIKQHFILDGVIAIVLGEAVVFIVSKIEGKYIKKILDLPYKLVDKVKKSRDFTIS</sequence>
<name>A0A6N3FFF1_9CLOT</name>
<accession>A0A6N3FFF1</accession>
<feature type="transmembrane region" description="Helical" evidence="1">
    <location>
        <begin position="136"/>
        <end position="152"/>
    </location>
</feature>
<feature type="transmembrane region" description="Helical" evidence="1">
    <location>
        <begin position="187"/>
        <end position="205"/>
    </location>
</feature>
<dbReference type="InterPro" id="IPR036938">
    <property type="entry name" value="PAP2/HPO_sf"/>
</dbReference>
<evidence type="ECO:0000313" key="3">
    <source>
        <dbReference type="EMBL" id="VYU50616.1"/>
    </source>
</evidence>
<dbReference type="InterPro" id="IPR026841">
    <property type="entry name" value="Aur1/Ipt1"/>
</dbReference>
<keyword evidence="1" id="KW-0812">Transmembrane</keyword>
<feature type="transmembrane region" description="Helical" evidence="1">
    <location>
        <begin position="58"/>
        <end position="80"/>
    </location>
</feature>
<dbReference type="SUPFAM" id="SSF48317">
    <property type="entry name" value="Acid phosphatase/Vanadium-dependent haloperoxidase"/>
    <property type="match status" value="1"/>
</dbReference>
<dbReference type="EMBL" id="CACRTO010000037">
    <property type="protein sequence ID" value="VYU50616.1"/>
    <property type="molecule type" value="Genomic_DNA"/>
</dbReference>